<dbReference type="GO" id="GO:0004844">
    <property type="term" value="F:uracil DNA N-glycosylase activity"/>
    <property type="evidence" value="ECO:0007669"/>
    <property type="project" value="UniProtKB-UniRule"/>
</dbReference>
<dbReference type="SUPFAM" id="SSF52141">
    <property type="entry name" value="Uracil-DNA glycosylase-like"/>
    <property type="match status" value="1"/>
</dbReference>
<dbReference type="PANTHER" id="PTHR11264">
    <property type="entry name" value="URACIL-DNA GLYCOSYLASE"/>
    <property type="match status" value="1"/>
</dbReference>
<comment type="caution">
    <text evidence="13">The sequence shown here is derived from an EMBL/GenBank/DDBJ whole genome shotgun (WGS) entry which is preliminary data.</text>
</comment>
<dbReference type="GO" id="GO:0005737">
    <property type="term" value="C:cytoplasm"/>
    <property type="evidence" value="ECO:0007669"/>
    <property type="project" value="UniProtKB-SubCell"/>
</dbReference>
<organism evidence="13 14">
    <name type="scientific">Dubosiella newyorkensis</name>
    <dbReference type="NCBI Taxonomy" id="1862672"/>
    <lineage>
        <taxon>Bacteria</taxon>
        <taxon>Bacillati</taxon>
        <taxon>Bacillota</taxon>
        <taxon>Erysipelotrichia</taxon>
        <taxon>Erysipelotrichales</taxon>
        <taxon>Erysipelotrichaceae</taxon>
        <taxon>Dubosiella</taxon>
    </lineage>
</organism>
<evidence type="ECO:0000256" key="9">
    <source>
        <dbReference type="HAMAP-Rule" id="MF_00148"/>
    </source>
</evidence>
<evidence type="ECO:0000256" key="5">
    <source>
        <dbReference type="ARBA" id="ARBA00018429"/>
    </source>
</evidence>
<dbReference type="NCBIfam" id="NF003591">
    <property type="entry name" value="PRK05254.1-4"/>
    <property type="match status" value="1"/>
</dbReference>
<accession>A0A1U7NNZ7</accession>
<evidence type="ECO:0000256" key="4">
    <source>
        <dbReference type="ARBA" id="ARBA00012030"/>
    </source>
</evidence>
<dbReference type="Gene3D" id="3.40.470.10">
    <property type="entry name" value="Uracil-DNA glycosylase-like domain"/>
    <property type="match status" value="1"/>
</dbReference>
<evidence type="ECO:0000256" key="2">
    <source>
        <dbReference type="ARBA" id="ARBA00002631"/>
    </source>
</evidence>
<dbReference type="OrthoDB" id="9804372at2"/>
<evidence type="ECO:0000256" key="6">
    <source>
        <dbReference type="ARBA" id="ARBA00022763"/>
    </source>
</evidence>
<evidence type="ECO:0000256" key="3">
    <source>
        <dbReference type="ARBA" id="ARBA00008184"/>
    </source>
</evidence>
<keyword evidence="7 9" id="KW-0378">Hydrolase</keyword>
<dbReference type="InterPro" id="IPR005122">
    <property type="entry name" value="Uracil-DNA_glycosylase-like"/>
</dbReference>
<dbReference type="AlphaFoldDB" id="A0A1U7NNZ7"/>
<sequence>MSMMNNDWDPLYQQEFSKPYMQDLFRFLQQEYATKTIYPPKEQVFSALRLTPLSKVKVVILGQDPYHGPNQAHGLAFSVNPDQPIPPSLKNIYKELESEYHTPILRSGDLRDWARQGVLLLNPIMSVQRGKPLSHQNKGWERFTNTLLEALNAQDRPIVFILWGNKACSLKKMLTNPEHLVLESAHPSPLSASRGFFGSNCFQKANAFLEAHHIQPIQWTKSNLKKEG</sequence>
<keyword evidence="9" id="KW-0963">Cytoplasm</keyword>
<comment type="catalytic activity">
    <reaction evidence="1 9 11">
        <text>Hydrolyzes single-stranded DNA or mismatched double-stranded DNA and polynucleotides, releasing free uracil.</text>
        <dbReference type="EC" id="3.2.2.27"/>
    </reaction>
</comment>
<dbReference type="NCBIfam" id="NF003588">
    <property type="entry name" value="PRK05254.1-1"/>
    <property type="match status" value="1"/>
</dbReference>
<evidence type="ECO:0000256" key="11">
    <source>
        <dbReference type="RuleBase" id="RU003780"/>
    </source>
</evidence>
<dbReference type="NCBIfam" id="NF003589">
    <property type="entry name" value="PRK05254.1-2"/>
    <property type="match status" value="1"/>
</dbReference>
<evidence type="ECO:0000313" key="13">
    <source>
        <dbReference type="EMBL" id="OLU47205.1"/>
    </source>
</evidence>
<dbReference type="HAMAP" id="MF_00148">
    <property type="entry name" value="UDG"/>
    <property type="match status" value="1"/>
</dbReference>
<dbReference type="InterPro" id="IPR036895">
    <property type="entry name" value="Uracil-DNA_glycosylase-like_sf"/>
</dbReference>
<evidence type="ECO:0000256" key="10">
    <source>
        <dbReference type="PROSITE-ProRule" id="PRU10072"/>
    </source>
</evidence>
<dbReference type="RefSeq" id="WP_076340911.1">
    <property type="nucleotide sequence ID" value="NZ_JBGNFS010000005.1"/>
</dbReference>
<dbReference type="PROSITE" id="PS00130">
    <property type="entry name" value="U_DNA_GLYCOSYLASE"/>
    <property type="match status" value="1"/>
</dbReference>
<comment type="function">
    <text evidence="2 9 11">Excises uracil residues from the DNA which can arise as a result of misincorporation of dUMP residues by DNA polymerase or due to deamination of cytosine.</text>
</comment>
<name>A0A1U7NNZ7_9FIRM</name>
<keyword evidence="6 9" id="KW-0227">DNA damage</keyword>
<evidence type="ECO:0000256" key="8">
    <source>
        <dbReference type="ARBA" id="ARBA00023204"/>
    </source>
</evidence>
<dbReference type="SMART" id="SM00986">
    <property type="entry name" value="UDG"/>
    <property type="match status" value="1"/>
</dbReference>
<evidence type="ECO:0000313" key="14">
    <source>
        <dbReference type="Proteomes" id="UP000186705"/>
    </source>
</evidence>
<dbReference type="Pfam" id="PF03167">
    <property type="entry name" value="UDG"/>
    <property type="match status" value="1"/>
</dbReference>
<dbReference type="STRING" id="1862672.BO225_03560"/>
<gene>
    <name evidence="9" type="primary">ung</name>
    <name evidence="13" type="ORF">BO225_03560</name>
</gene>
<comment type="subcellular location">
    <subcellularLocation>
        <location evidence="9">Cytoplasm</location>
    </subcellularLocation>
</comment>
<evidence type="ECO:0000256" key="7">
    <source>
        <dbReference type="ARBA" id="ARBA00022801"/>
    </source>
</evidence>
<dbReference type="GO" id="GO:0097510">
    <property type="term" value="P:base-excision repair, AP site formation via deaminated base removal"/>
    <property type="evidence" value="ECO:0007669"/>
    <property type="project" value="TreeGrafter"/>
</dbReference>
<feature type="domain" description="Uracil-DNA glycosylase-like" evidence="12">
    <location>
        <begin position="49"/>
        <end position="209"/>
    </location>
</feature>
<dbReference type="GeneID" id="78275025"/>
<evidence type="ECO:0000259" key="12">
    <source>
        <dbReference type="SMART" id="SM00986"/>
    </source>
</evidence>
<evidence type="ECO:0000256" key="1">
    <source>
        <dbReference type="ARBA" id="ARBA00001400"/>
    </source>
</evidence>
<feature type="active site" description="Proton acceptor" evidence="9 10">
    <location>
        <position position="64"/>
    </location>
</feature>
<dbReference type="EC" id="3.2.2.27" evidence="4 9"/>
<dbReference type="CDD" id="cd10027">
    <property type="entry name" value="UDG-F1-like"/>
    <property type="match status" value="1"/>
</dbReference>
<protein>
    <recommendedName>
        <fullName evidence="5 9">Uracil-DNA glycosylase</fullName>
        <shortName evidence="9">UDG</shortName>
        <ecNumber evidence="4 9">3.2.2.27</ecNumber>
    </recommendedName>
</protein>
<dbReference type="FunFam" id="3.40.470.10:FF:000001">
    <property type="entry name" value="Uracil-DNA glycosylase"/>
    <property type="match status" value="1"/>
</dbReference>
<keyword evidence="14" id="KW-1185">Reference proteome</keyword>
<comment type="similarity">
    <text evidence="3 9 11">Belongs to the uracil-DNA glycosylase (UDG) superfamily. UNG family.</text>
</comment>
<dbReference type="InterPro" id="IPR002043">
    <property type="entry name" value="UDG_fam1"/>
</dbReference>
<proteinExistence type="inferred from homology"/>
<dbReference type="NCBIfam" id="TIGR00628">
    <property type="entry name" value="ung"/>
    <property type="match status" value="1"/>
</dbReference>
<dbReference type="InterPro" id="IPR018085">
    <property type="entry name" value="Ura-DNA_Glyclase_AS"/>
</dbReference>
<dbReference type="SMART" id="SM00987">
    <property type="entry name" value="UreE_C"/>
    <property type="match status" value="1"/>
</dbReference>
<reference evidence="13 14" key="1">
    <citation type="submission" date="2016-11" db="EMBL/GenBank/DDBJ databases">
        <title>Description of two novel members of the family Erysipelotrichaceae: Ileibacterium lipovorans gen. nov., sp. nov. and Dubosiella newyorkensis, gen. nov., sp. nov.</title>
        <authorList>
            <person name="Cox L.M."/>
            <person name="Sohn J."/>
            <person name="Tyrrell K.L."/>
            <person name="Citron D.M."/>
            <person name="Lawson P.A."/>
            <person name="Patel N.B."/>
            <person name="Iizumi T."/>
            <person name="Perez-Perez G.I."/>
            <person name="Goldstein E.J."/>
            <person name="Blaser M.J."/>
        </authorList>
    </citation>
    <scope>NUCLEOTIDE SEQUENCE [LARGE SCALE GENOMIC DNA]</scope>
    <source>
        <strain evidence="13 14">NYU-BL-A4</strain>
    </source>
</reference>
<keyword evidence="8 9" id="KW-0234">DNA repair</keyword>
<dbReference type="Proteomes" id="UP000186705">
    <property type="component" value="Unassembled WGS sequence"/>
</dbReference>
<dbReference type="NCBIfam" id="NF003592">
    <property type="entry name" value="PRK05254.1-5"/>
    <property type="match status" value="1"/>
</dbReference>
<dbReference type="EMBL" id="MPKA01000054">
    <property type="protein sequence ID" value="OLU47205.1"/>
    <property type="molecule type" value="Genomic_DNA"/>
</dbReference>
<dbReference type="PANTHER" id="PTHR11264:SF0">
    <property type="entry name" value="URACIL-DNA GLYCOSYLASE"/>
    <property type="match status" value="1"/>
</dbReference>